<keyword evidence="5" id="KW-1185">Reference proteome</keyword>
<dbReference type="InterPro" id="IPR010730">
    <property type="entry name" value="HET"/>
</dbReference>
<dbReference type="PANTHER" id="PTHR24148">
    <property type="entry name" value="ANKYRIN REPEAT DOMAIN-CONTAINING PROTEIN 39 HOMOLOG-RELATED"/>
    <property type="match status" value="1"/>
</dbReference>
<keyword evidence="2" id="KW-1133">Transmembrane helix</keyword>
<evidence type="ECO:0000256" key="2">
    <source>
        <dbReference type="SAM" id="Phobius"/>
    </source>
</evidence>
<accession>A0A9P4IB52</accession>
<reference evidence="4" key="1">
    <citation type="journal article" date="2020" name="Stud. Mycol.">
        <title>101 Dothideomycetes genomes: a test case for predicting lifestyles and emergence of pathogens.</title>
        <authorList>
            <person name="Haridas S."/>
            <person name="Albert R."/>
            <person name="Binder M."/>
            <person name="Bloem J."/>
            <person name="Labutti K."/>
            <person name="Salamov A."/>
            <person name="Andreopoulos B."/>
            <person name="Baker S."/>
            <person name="Barry K."/>
            <person name="Bills G."/>
            <person name="Bluhm B."/>
            <person name="Cannon C."/>
            <person name="Castanera R."/>
            <person name="Culley D."/>
            <person name="Daum C."/>
            <person name="Ezra D."/>
            <person name="Gonzalez J."/>
            <person name="Henrissat B."/>
            <person name="Kuo A."/>
            <person name="Liang C."/>
            <person name="Lipzen A."/>
            <person name="Lutzoni F."/>
            <person name="Magnuson J."/>
            <person name="Mondo S."/>
            <person name="Nolan M."/>
            <person name="Ohm R."/>
            <person name="Pangilinan J."/>
            <person name="Park H.-J."/>
            <person name="Ramirez L."/>
            <person name="Alfaro M."/>
            <person name="Sun H."/>
            <person name="Tritt A."/>
            <person name="Yoshinaga Y."/>
            <person name="Zwiers L.-H."/>
            <person name="Turgeon B."/>
            <person name="Goodwin S."/>
            <person name="Spatafora J."/>
            <person name="Crous P."/>
            <person name="Grigoriev I."/>
        </authorList>
    </citation>
    <scope>NUCLEOTIDE SEQUENCE</scope>
    <source>
        <strain evidence="4">CBS 133067</strain>
    </source>
</reference>
<evidence type="ECO:0000313" key="4">
    <source>
        <dbReference type="EMBL" id="KAF2096472.1"/>
    </source>
</evidence>
<evidence type="ECO:0000256" key="1">
    <source>
        <dbReference type="SAM" id="MobiDB-lite"/>
    </source>
</evidence>
<dbReference type="EMBL" id="ML978129">
    <property type="protein sequence ID" value="KAF2096472.1"/>
    <property type="molecule type" value="Genomic_DNA"/>
</dbReference>
<feature type="region of interest" description="Disordered" evidence="1">
    <location>
        <begin position="622"/>
        <end position="647"/>
    </location>
</feature>
<feature type="transmembrane region" description="Helical" evidence="2">
    <location>
        <begin position="57"/>
        <end position="81"/>
    </location>
</feature>
<dbReference type="PANTHER" id="PTHR24148:SF73">
    <property type="entry name" value="HET DOMAIN PROTEIN (AFU_ORTHOLOGUE AFUA_8G01020)"/>
    <property type="match status" value="1"/>
</dbReference>
<feature type="compositionally biased region" description="Basic and acidic residues" evidence="1">
    <location>
        <begin position="622"/>
        <end position="638"/>
    </location>
</feature>
<organism evidence="4 5">
    <name type="scientific">Rhizodiscina lignyota</name>
    <dbReference type="NCBI Taxonomy" id="1504668"/>
    <lineage>
        <taxon>Eukaryota</taxon>
        <taxon>Fungi</taxon>
        <taxon>Dikarya</taxon>
        <taxon>Ascomycota</taxon>
        <taxon>Pezizomycotina</taxon>
        <taxon>Dothideomycetes</taxon>
        <taxon>Pleosporomycetidae</taxon>
        <taxon>Aulographales</taxon>
        <taxon>Rhizodiscinaceae</taxon>
        <taxon>Rhizodiscina</taxon>
    </lineage>
</organism>
<keyword evidence="2" id="KW-0472">Membrane</keyword>
<dbReference type="AlphaFoldDB" id="A0A9P4IB52"/>
<dbReference type="Pfam" id="PF06985">
    <property type="entry name" value="HET"/>
    <property type="match status" value="1"/>
</dbReference>
<dbReference type="Proteomes" id="UP000799772">
    <property type="component" value="Unassembled WGS sequence"/>
</dbReference>
<gene>
    <name evidence="4" type="ORF">NA57DRAFT_78076</name>
</gene>
<name>A0A9P4IB52_9PEZI</name>
<evidence type="ECO:0000313" key="5">
    <source>
        <dbReference type="Proteomes" id="UP000799772"/>
    </source>
</evidence>
<evidence type="ECO:0000259" key="3">
    <source>
        <dbReference type="Pfam" id="PF06985"/>
    </source>
</evidence>
<protein>
    <submittedName>
        <fullName evidence="4">HET-domain-containing protein</fullName>
    </submittedName>
</protein>
<dbReference type="InterPro" id="IPR052895">
    <property type="entry name" value="HetReg/Transcr_Mod"/>
</dbReference>
<dbReference type="OrthoDB" id="2157530at2759"/>
<proteinExistence type="predicted"/>
<comment type="caution">
    <text evidence="4">The sequence shown here is derived from an EMBL/GenBank/DDBJ whole genome shotgun (WGS) entry which is preliminary data.</text>
</comment>
<sequence length="647" mass="74216">MGGKIEYTDPGLIGIFLYQLGSCALFALIPIAWILVPIFNFSSALYLRRNLKEAAQTTAFVMSLSVIVPLYITGKNIIFLLNRIISPFQALWRPVPSQRRGTDPDSDIPLRHDEPYQYESLAGETAIRLLRIFPGSRFEDQLVVELVTADLSYPPSYDALSYTWGDDTGNIDRSEKLPCKNGGIICITKNCEAAIRRLRLPRKNRLVWIDAVCIDQISNIERTHQVSLMSKIYKSAQKIIVYTGEGTSETAELFDWLNSIDENELDISAPWTLEDLNSTELQNLDEPARRQVQRRRAEFWFNDVMWRIRRVWRTSMISTDRIHLSDPQVQHLVREYCSRRWFRRVWVLQEVALPPINRIQVMCGTNVTTAERALHAISQLQGDELSYNILHIFLLFRRRLKNPKRSHHLDILIATRGREASDARDKIFAVLSIAQQMDESSFPKLKADYEKSTQEVYAEFSSFFIEHHGPAYFLSLIKSPSQLEDLPSWSAHWTVPWPNCKAVKEGGFAAGSRPPDIADSSAVFEVVDDVDDAKCLLLVRPKILRGYFTWNGHIDDSRETDIRQVEAVADDEVLVEMRPGIAALLKRKKDDYVFVRICPHALSEDGVHELVERWSTVLTNGEGEKSAPRRVDSLHDYLDPPQTFRVR</sequence>
<feature type="domain" description="Heterokaryon incompatibility" evidence="3">
    <location>
        <begin position="157"/>
        <end position="350"/>
    </location>
</feature>
<keyword evidence="2" id="KW-0812">Transmembrane</keyword>
<feature type="transmembrane region" description="Helical" evidence="2">
    <location>
        <begin position="12"/>
        <end position="36"/>
    </location>
</feature>